<dbReference type="PANTHER" id="PTHR35675:SF1">
    <property type="entry name" value="RIKEN CDNA 2810459M11 GENE"/>
    <property type="match status" value="1"/>
</dbReference>
<dbReference type="OrthoDB" id="9023213at2759"/>
<organism evidence="1 2">
    <name type="scientific">Chelydra serpentina</name>
    <name type="common">Snapping turtle</name>
    <name type="synonym">Testudo serpentina</name>
    <dbReference type="NCBI Taxonomy" id="8475"/>
    <lineage>
        <taxon>Eukaryota</taxon>
        <taxon>Metazoa</taxon>
        <taxon>Chordata</taxon>
        <taxon>Craniata</taxon>
        <taxon>Vertebrata</taxon>
        <taxon>Euteleostomi</taxon>
        <taxon>Archelosauria</taxon>
        <taxon>Testudinata</taxon>
        <taxon>Testudines</taxon>
        <taxon>Cryptodira</taxon>
        <taxon>Durocryptodira</taxon>
        <taxon>Americhelydia</taxon>
        <taxon>Chelydroidea</taxon>
        <taxon>Chelydridae</taxon>
        <taxon>Chelydra</taxon>
    </lineage>
</organism>
<dbReference type="AlphaFoldDB" id="A0A8T1SG77"/>
<protein>
    <submittedName>
        <fullName evidence="1">Uncharacterized protein</fullName>
    </submittedName>
</protein>
<comment type="caution">
    <text evidence="1">The sequence shown here is derived from an EMBL/GenBank/DDBJ whole genome shotgun (WGS) entry which is preliminary data.</text>
</comment>
<gene>
    <name evidence="1" type="ORF">G0U57_009472</name>
</gene>
<evidence type="ECO:0000313" key="1">
    <source>
        <dbReference type="EMBL" id="KAG6927645.1"/>
    </source>
</evidence>
<name>A0A8T1SG77_CHESE</name>
<sequence>MDSEKHPAAATGEQILKDFQVLIEKVGGKPEVLLVGESQEAKETRALMTAFVQELFPDACKPGISPAMAVSQTQPGAKPGASNSRSQLIFFLCRASSLRGKQAEIQKILKEVKKFTRRAPAALVGVIVQPKKEEETEARKLMESMLQGAFPRQPRKREKRGRKQGQALELEEVQVEVEVFVPGRPRGKLAIMKAACRASEALQQRTSAGVKLDGMDGWGAGVSQGARGGSGWRSEDILGDGETLDGRMRKLGIQGFRSRPFYCYWWLLFLNRLKMGESSM</sequence>
<dbReference type="EMBL" id="JAHGAV010000246">
    <property type="protein sequence ID" value="KAG6927645.1"/>
    <property type="molecule type" value="Genomic_DNA"/>
</dbReference>
<proteinExistence type="predicted"/>
<dbReference type="PANTHER" id="PTHR35675">
    <property type="entry name" value="HYPOTHETICAL PROTEIN LOC100362216"/>
    <property type="match status" value="1"/>
</dbReference>
<keyword evidence="2" id="KW-1185">Reference proteome</keyword>
<evidence type="ECO:0000313" key="2">
    <source>
        <dbReference type="Proteomes" id="UP000765507"/>
    </source>
</evidence>
<reference evidence="1 2" key="1">
    <citation type="journal article" date="2020" name="G3 (Bethesda)">
        <title>Draft Genome of the Common Snapping Turtle, Chelydra serpentina, a Model for Phenotypic Plasticity in Reptiles.</title>
        <authorList>
            <person name="Das D."/>
            <person name="Singh S.K."/>
            <person name="Bierstedt J."/>
            <person name="Erickson A."/>
            <person name="Galli G.L.J."/>
            <person name="Crossley D.A. 2nd"/>
            <person name="Rhen T."/>
        </authorList>
    </citation>
    <scope>NUCLEOTIDE SEQUENCE [LARGE SCALE GENOMIC DNA]</scope>
    <source>
        <strain evidence="1">KW</strain>
    </source>
</reference>
<dbReference type="Proteomes" id="UP000765507">
    <property type="component" value="Unassembled WGS sequence"/>
</dbReference>
<accession>A0A8T1SG77</accession>